<dbReference type="Gene3D" id="3.30.700.10">
    <property type="entry name" value="Glycoprotein, Type 4 Pilin"/>
    <property type="match status" value="1"/>
</dbReference>
<dbReference type="InterPro" id="IPR012902">
    <property type="entry name" value="N_methyl_site"/>
</dbReference>
<name>A0A831LH69_9BACT</name>
<proteinExistence type="predicted"/>
<feature type="transmembrane region" description="Helical" evidence="1">
    <location>
        <begin position="6"/>
        <end position="28"/>
    </location>
</feature>
<dbReference type="PROSITE" id="PS00409">
    <property type="entry name" value="PROKAR_NTER_METHYL"/>
    <property type="match status" value="1"/>
</dbReference>
<protein>
    <submittedName>
        <fullName evidence="2">Prepilin-type N-terminal cleavage/methylation domain-containing protein</fullName>
    </submittedName>
</protein>
<dbReference type="Pfam" id="PF07963">
    <property type="entry name" value="N_methyl"/>
    <property type="match status" value="1"/>
</dbReference>
<dbReference type="InterPro" id="IPR045584">
    <property type="entry name" value="Pilin-like"/>
</dbReference>
<sequence length="146" mass="15634">MDQRGFTLIEMLVAVTILAIGLLALAGLRVSAIQTNSQASDLTEATGLAQAAMERIQAISGDRPWLSAQDLEGVTLGDLADPALDDLVQILSDSGYQLTLDLTVDAGGIDNVTQIDMRVVSTQFRQKVGGRHAQSAVNFTVLKRYF</sequence>
<dbReference type="Proteomes" id="UP000886162">
    <property type="component" value="Unassembled WGS sequence"/>
</dbReference>
<accession>A0A831LH69</accession>
<keyword evidence="1" id="KW-1133">Transmembrane helix</keyword>
<reference evidence="2" key="1">
    <citation type="journal article" date="2020" name="mSystems">
        <title>Genome- and Community-Level Interaction Insights into Carbon Utilization and Element Cycling Functions of Hydrothermarchaeota in Hydrothermal Sediment.</title>
        <authorList>
            <person name="Zhou Z."/>
            <person name="Liu Y."/>
            <person name="Xu W."/>
            <person name="Pan J."/>
            <person name="Luo Z.H."/>
            <person name="Li M."/>
        </authorList>
    </citation>
    <scope>NUCLEOTIDE SEQUENCE [LARGE SCALE GENOMIC DNA]</scope>
    <source>
        <strain evidence="2">SpSt-1220</strain>
    </source>
</reference>
<evidence type="ECO:0000256" key="1">
    <source>
        <dbReference type="SAM" id="Phobius"/>
    </source>
</evidence>
<dbReference type="NCBIfam" id="TIGR02532">
    <property type="entry name" value="IV_pilin_GFxxxE"/>
    <property type="match status" value="1"/>
</dbReference>
<comment type="caution">
    <text evidence="2">The sequence shown here is derived from an EMBL/GenBank/DDBJ whole genome shotgun (WGS) entry which is preliminary data.</text>
</comment>
<dbReference type="SUPFAM" id="SSF54523">
    <property type="entry name" value="Pili subunits"/>
    <property type="match status" value="1"/>
</dbReference>
<evidence type="ECO:0000313" key="2">
    <source>
        <dbReference type="EMBL" id="HDR46827.1"/>
    </source>
</evidence>
<keyword evidence="1" id="KW-0472">Membrane</keyword>
<dbReference type="AlphaFoldDB" id="A0A831LH69"/>
<dbReference type="EMBL" id="DSDO01000273">
    <property type="protein sequence ID" value="HDR46827.1"/>
    <property type="molecule type" value="Genomic_DNA"/>
</dbReference>
<keyword evidence="1" id="KW-0812">Transmembrane</keyword>
<gene>
    <name evidence="2" type="ORF">ENN94_03905</name>
</gene>
<organism evidence="2">
    <name type="scientific">Geoalkalibacter subterraneus</name>
    <dbReference type="NCBI Taxonomy" id="483547"/>
    <lineage>
        <taxon>Bacteria</taxon>
        <taxon>Pseudomonadati</taxon>
        <taxon>Thermodesulfobacteriota</taxon>
        <taxon>Desulfuromonadia</taxon>
        <taxon>Desulfuromonadales</taxon>
        <taxon>Geoalkalibacteraceae</taxon>
        <taxon>Geoalkalibacter</taxon>
    </lineage>
</organism>